<sequence length="42" mass="4220">MTTVCVDVLETALETARGAVATLRALPSPADDTGVPSCCARG</sequence>
<dbReference type="Proteomes" id="UP001595912">
    <property type="component" value="Unassembled WGS sequence"/>
</dbReference>
<comment type="caution">
    <text evidence="1">The sequence shown here is derived from an EMBL/GenBank/DDBJ whole genome shotgun (WGS) entry which is preliminary data.</text>
</comment>
<gene>
    <name evidence="1" type="ORF">ACFPIJ_59850</name>
</gene>
<evidence type="ECO:0000313" key="2">
    <source>
        <dbReference type="Proteomes" id="UP001595912"/>
    </source>
</evidence>
<evidence type="ECO:0000313" key="1">
    <source>
        <dbReference type="EMBL" id="MFC5007854.1"/>
    </source>
</evidence>
<dbReference type="RefSeq" id="WP_380128498.1">
    <property type="nucleotide sequence ID" value="NZ_JBHSIU010000130.1"/>
</dbReference>
<protein>
    <submittedName>
        <fullName evidence="1">Uncharacterized protein</fullName>
    </submittedName>
</protein>
<proteinExistence type="predicted"/>
<name>A0ABV9WKN5_9ACTN</name>
<reference evidence="2" key="1">
    <citation type="journal article" date="2019" name="Int. J. Syst. Evol. Microbiol.">
        <title>The Global Catalogue of Microorganisms (GCM) 10K type strain sequencing project: providing services to taxonomists for standard genome sequencing and annotation.</title>
        <authorList>
            <consortium name="The Broad Institute Genomics Platform"/>
            <consortium name="The Broad Institute Genome Sequencing Center for Infectious Disease"/>
            <person name="Wu L."/>
            <person name="Ma J."/>
        </authorList>
    </citation>
    <scope>NUCLEOTIDE SEQUENCE [LARGE SCALE GENOMIC DNA]</scope>
    <source>
        <strain evidence="2">CGMCC 4.7152</strain>
    </source>
</reference>
<dbReference type="EMBL" id="JBHSIU010000130">
    <property type="protein sequence ID" value="MFC5007854.1"/>
    <property type="molecule type" value="Genomic_DNA"/>
</dbReference>
<keyword evidence="2" id="KW-1185">Reference proteome</keyword>
<accession>A0ABV9WKN5</accession>
<organism evidence="1 2">
    <name type="scientific">Dactylosporangium cerinum</name>
    <dbReference type="NCBI Taxonomy" id="1434730"/>
    <lineage>
        <taxon>Bacteria</taxon>
        <taxon>Bacillati</taxon>
        <taxon>Actinomycetota</taxon>
        <taxon>Actinomycetes</taxon>
        <taxon>Micromonosporales</taxon>
        <taxon>Micromonosporaceae</taxon>
        <taxon>Dactylosporangium</taxon>
    </lineage>
</organism>